<evidence type="ECO:0000256" key="2">
    <source>
        <dbReference type="PIRNR" id="PIRNR006276"/>
    </source>
</evidence>
<dbReference type="Pfam" id="PF00582">
    <property type="entry name" value="Usp"/>
    <property type="match status" value="1"/>
</dbReference>
<name>A0A1X0YDH5_9BACT</name>
<proteinExistence type="inferred from homology"/>
<dbReference type="InterPro" id="IPR014729">
    <property type="entry name" value="Rossmann-like_a/b/a_fold"/>
</dbReference>
<feature type="domain" description="UspA" evidence="3">
    <location>
        <begin position="5"/>
        <end position="158"/>
    </location>
</feature>
<dbReference type="InterPro" id="IPR006016">
    <property type="entry name" value="UspA"/>
</dbReference>
<dbReference type="CDD" id="cd00293">
    <property type="entry name" value="USP-like"/>
    <property type="match status" value="1"/>
</dbReference>
<comment type="similarity">
    <text evidence="1 2">Belongs to the universal stress protein A family.</text>
</comment>
<dbReference type="Gene3D" id="3.40.50.620">
    <property type="entry name" value="HUPs"/>
    <property type="match status" value="1"/>
</dbReference>
<accession>A0A1X0YDH5</accession>
<evidence type="ECO:0000313" key="4">
    <source>
        <dbReference type="EMBL" id="ORJ63034.1"/>
    </source>
</evidence>
<dbReference type="PANTHER" id="PTHR46268">
    <property type="entry name" value="STRESS RESPONSE PROTEIN NHAX"/>
    <property type="match status" value="1"/>
</dbReference>
<dbReference type="SUPFAM" id="SSF52402">
    <property type="entry name" value="Adenine nucleotide alpha hydrolases-like"/>
    <property type="match status" value="1"/>
</dbReference>
<comment type="subcellular location">
    <subcellularLocation>
        <location evidence="2">Cytoplasm</location>
    </subcellularLocation>
</comment>
<keyword evidence="5" id="KW-1185">Reference proteome</keyword>
<dbReference type="RefSeq" id="WP_085009274.1">
    <property type="nucleotide sequence ID" value="NZ_NAAD01000002.1"/>
</dbReference>
<gene>
    <name evidence="4" type="ORF">B5V00_03015</name>
</gene>
<comment type="caution">
    <text evidence="4">The sequence shown here is derived from an EMBL/GenBank/DDBJ whole genome shotgun (WGS) entry which is preliminary data.</text>
</comment>
<dbReference type="PIRSF" id="PIRSF006276">
    <property type="entry name" value="UspA"/>
    <property type="match status" value="1"/>
</dbReference>
<dbReference type="Proteomes" id="UP000193136">
    <property type="component" value="Unassembled WGS sequence"/>
</dbReference>
<dbReference type="PANTHER" id="PTHR46268:SF6">
    <property type="entry name" value="UNIVERSAL STRESS PROTEIN UP12"/>
    <property type="match status" value="1"/>
</dbReference>
<dbReference type="STRING" id="1969733.B5V00_03015"/>
<organism evidence="4 5">
    <name type="scientific">Geothermobacter hydrogeniphilus</name>
    <dbReference type="NCBI Taxonomy" id="1969733"/>
    <lineage>
        <taxon>Bacteria</taxon>
        <taxon>Pseudomonadati</taxon>
        <taxon>Thermodesulfobacteriota</taxon>
        <taxon>Desulfuromonadia</taxon>
        <taxon>Desulfuromonadales</taxon>
        <taxon>Geothermobacteraceae</taxon>
        <taxon>Geothermobacter</taxon>
    </lineage>
</organism>
<dbReference type="GO" id="GO:0005737">
    <property type="term" value="C:cytoplasm"/>
    <property type="evidence" value="ECO:0007669"/>
    <property type="project" value="UniProtKB-SubCell"/>
</dbReference>
<evidence type="ECO:0000256" key="1">
    <source>
        <dbReference type="ARBA" id="ARBA00008791"/>
    </source>
</evidence>
<dbReference type="AlphaFoldDB" id="A0A1X0YDH5"/>
<dbReference type="EMBL" id="NAAD01000002">
    <property type="protein sequence ID" value="ORJ63034.1"/>
    <property type="molecule type" value="Genomic_DNA"/>
</dbReference>
<dbReference type="OrthoDB" id="3217301at2"/>
<evidence type="ECO:0000259" key="3">
    <source>
        <dbReference type="Pfam" id="PF00582"/>
    </source>
</evidence>
<keyword evidence="2" id="KW-0963">Cytoplasm</keyword>
<protein>
    <recommendedName>
        <fullName evidence="2">Universal stress protein</fullName>
    </recommendedName>
</protein>
<dbReference type="InterPro" id="IPR006015">
    <property type="entry name" value="Universal_stress_UspA"/>
</dbReference>
<evidence type="ECO:0000313" key="5">
    <source>
        <dbReference type="Proteomes" id="UP000193136"/>
    </source>
</evidence>
<dbReference type="PRINTS" id="PR01438">
    <property type="entry name" value="UNVRSLSTRESS"/>
</dbReference>
<sequence length="162" mass="17874">MLPQYKNILVTTDLSPNSEHAFRHAVMLARHNDARIHLLHVVPEIDATVRSYVAAVMGEGKLEDFEAQHETRAQAAIHAEIDHFATTELTDHPEDLKRFAGSIVTHGPTVAKILQVADQIKADVIVMGTHGKGALEYTFLGSTAEKVLRKSKRPVFAIPLPN</sequence>
<reference evidence="4 5" key="1">
    <citation type="submission" date="2017-03" db="EMBL/GenBank/DDBJ databases">
        <title>Genome sequence of Geothermobacter sp. EPR-M, Deep-Sea Iron Reducer.</title>
        <authorList>
            <person name="Tully B."/>
            <person name="Savalia P."/>
            <person name="Abuyen K."/>
            <person name="Baughan C."/>
            <person name="Romero E."/>
            <person name="Ronkowski C."/>
            <person name="Torres B."/>
            <person name="Tremblay J."/>
            <person name="Trujillo A."/>
            <person name="Tyler M."/>
            <person name="Perez-Rodriguez I."/>
            <person name="Amend J."/>
        </authorList>
    </citation>
    <scope>NUCLEOTIDE SEQUENCE [LARGE SCALE GENOMIC DNA]</scope>
    <source>
        <strain evidence="4 5">EPR-M</strain>
    </source>
</reference>